<dbReference type="OrthoDB" id="2333384at2759"/>
<evidence type="ECO:0000256" key="2">
    <source>
        <dbReference type="SAM" id="MobiDB-lite"/>
    </source>
</evidence>
<reference evidence="4" key="2">
    <citation type="submission" date="2021-01" db="UniProtKB">
        <authorList>
            <consortium name="EnsemblMetazoa"/>
        </authorList>
    </citation>
    <scope>IDENTIFICATION</scope>
</reference>
<feature type="compositionally biased region" description="Polar residues" evidence="2">
    <location>
        <begin position="341"/>
        <end position="350"/>
    </location>
</feature>
<dbReference type="InterPro" id="IPR011022">
    <property type="entry name" value="Arrestin_C-like"/>
</dbReference>
<dbReference type="SMART" id="SM01017">
    <property type="entry name" value="Arrestin_C"/>
    <property type="match status" value="1"/>
</dbReference>
<dbReference type="Gene3D" id="2.60.40.640">
    <property type="match status" value="2"/>
</dbReference>
<dbReference type="GeneID" id="577930"/>
<dbReference type="OMA" id="GTIPAHR"/>
<dbReference type="InterPro" id="IPR050357">
    <property type="entry name" value="Arrestin_domain-protein"/>
</dbReference>
<dbReference type="GO" id="GO:0015031">
    <property type="term" value="P:protein transport"/>
    <property type="evidence" value="ECO:0000318"/>
    <property type="project" value="GO_Central"/>
</dbReference>
<dbReference type="PANTHER" id="PTHR11188">
    <property type="entry name" value="ARRESTIN DOMAIN CONTAINING PROTEIN"/>
    <property type="match status" value="1"/>
</dbReference>
<feature type="region of interest" description="Disordered" evidence="2">
    <location>
        <begin position="314"/>
        <end position="392"/>
    </location>
</feature>
<comment type="similarity">
    <text evidence="1">Belongs to the arrestin family.</text>
</comment>
<dbReference type="InterPro" id="IPR014756">
    <property type="entry name" value="Ig_E-set"/>
</dbReference>
<dbReference type="GO" id="GO:0005737">
    <property type="term" value="C:cytoplasm"/>
    <property type="evidence" value="ECO:0000318"/>
    <property type="project" value="GO_Central"/>
</dbReference>
<dbReference type="KEGG" id="spu:577930"/>
<keyword evidence="5" id="KW-1185">Reference proteome</keyword>
<dbReference type="InterPro" id="IPR014752">
    <property type="entry name" value="Arrestin-like_C"/>
</dbReference>
<proteinExistence type="inferred from homology"/>
<sequence length="397" mass="44110">MALPNTYSLRVDILDIVFADDDGEEFRPGDVMQGFVRVVLQHKKSFLDIDIKIKGKSVTHWTKDDKSYASTEYFFKDSWILYGEVQGDKSPKTLSPGEHRFPFQYRLPDALLPPIIRKQSGEVSYNVRVKIHRLNDKPAHKVKRQFNIKRDLDLNVVDDILEPVMRESTQTLTSCCCHVGQVTVMVGIDKGGYATGEPIILSGQVEDDDESTDRYDIHAALVQVTTFKSKEGTLTTRDVMITSVMSGHVACEPRRLSNQAIFLPRDLTPCAFQGCSNIALDYELEIKAYLGGSKPVATLSFPIIIGTIPAHRTIQRPQPPPAFSVRPLPASYHGPRPSDIEGQSASSNGLPPSYETVMKEKQTGGPTEDEKERLSVVSGSTPSSPLVQGDMKHYGVF</sequence>
<dbReference type="Pfam" id="PF00339">
    <property type="entry name" value="Arrestin_N"/>
    <property type="match status" value="1"/>
</dbReference>
<evidence type="ECO:0000256" key="1">
    <source>
        <dbReference type="ARBA" id="ARBA00005298"/>
    </source>
</evidence>
<dbReference type="EnsemblMetazoa" id="XM_778128">
    <property type="protein sequence ID" value="XP_783221"/>
    <property type="gene ID" value="LOC577930"/>
</dbReference>
<feature type="compositionally biased region" description="Basic and acidic residues" evidence="2">
    <location>
        <begin position="357"/>
        <end position="374"/>
    </location>
</feature>
<evidence type="ECO:0000313" key="5">
    <source>
        <dbReference type="Proteomes" id="UP000007110"/>
    </source>
</evidence>
<organism evidence="4 5">
    <name type="scientific">Strongylocentrotus purpuratus</name>
    <name type="common">Purple sea urchin</name>
    <dbReference type="NCBI Taxonomy" id="7668"/>
    <lineage>
        <taxon>Eukaryota</taxon>
        <taxon>Metazoa</taxon>
        <taxon>Echinodermata</taxon>
        <taxon>Eleutherozoa</taxon>
        <taxon>Echinozoa</taxon>
        <taxon>Echinoidea</taxon>
        <taxon>Euechinoidea</taxon>
        <taxon>Echinacea</taxon>
        <taxon>Camarodonta</taxon>
        <taxon>Echinidea</taxon>
        <taxon>Strongylocentrotidae</taxon>
        <taxon>Strongylocentrotus</taxon>
    </lineage>
</organism>
<evidence type="ECO:0000313" key="4">
    <source>
        <dbReference type="EnsemblMetazoa" id="XP_783221"/>
    </source>
</evidence>
<dbReference type="AlphaFoldDB" id="A0A7M7RD47"/>
<reference evidence="5" key="1">
    <citation type="submission" date="2015-02" db="EMBL/GenBank/DDBJ databases">
        <title>Genome sequencing for Strongylocentrotus purpuratus.</title>
        <authorList>
            <person name="Murali S."/>
            <person name="Liu Y."/>
            <person name="Vee V."/>
            <person name="English A."/>
            <person name="Wang M."/>
            <person name="Skinner E."/>
            <person name="Han Y."/>
            <person name="Muzny D.M."/>
            <person name="Worley K.C."/>
            <person name="Gibbs R.A."/>
        </authorList>
    </citation>
    <scope>NUCLEOTIDE SEQUENCE</scope>
</reference>
<dbReference type="InParanoid" id="A0A7M7RD47"/>
<feature type="compositionally biased region" description="Polar residues" evidence="2">
    <location>
        <begin position="377"/>
        <end position="386"/>
    </location>
</feature>
<evidence type="ECO:0000259" key="3">
    <source>
        <dbReference type="SMART" id="SM01017"/>
    </source>
</evidence>
<dbReference type="RefSeq" id="XP_783221.3">
    <property type="nucleotide sequence ID" value="XM_778128.4"/>
</dbReference>
<dbReference type="SUPFAM" id="SSF81296">
    <property type="entry name" value="E set domains"/>
    <property type="match status" value="2"/>
</dbReference>
<dbReference type="Proteomes" id="UP000007110">
    <property type="component" value="Unassembled WGS sequence"/>
</dbReference>
<name>A0A7M7RD47_STRPU</name>
<accession>A0A7M7RD47</accession>
<dbReference type="PANTHER" id="PTHR11188:SF176">
    <property type="entry name" value="ARRESTIN DOMAIN-CONTAINING PROTEIN 1"/>
    <property type="match status" value="1"/>
</dbReference>
<protein>
    <recommendedName>
        <fullName evidence="3">Arrestin C-terminal-like domain-containing protein</fullName>
    </recommendedName>
</protein>
<feature type="domain" description="Arrestin C-terminal-like" evidence="3">
    <location>
        <begin position="178"/>
        <end position="310"/>
    </location>
</feature>
<dbReference type="Pfam" id="PF02752">
    <property type="entry name" value="Arrestin_C"/>
    <property type="match status" value="1"/>
</dbReference>
<dbReference type="InterPro" id="IPR011021">
    <property type="entry name" value="Arrestin-like_N"/>
</dbReference>